<feature type="region of interest" description="Disordered" evidence="7">
    <location>
        <begin position="227"/>
        <end position="283"/>
    </location>
</feature>
<dbReference type="InterPro" id="IPR001356">
    <property type="entry name" value="HD"/>
</dbReference>
<dbReference type="SUPFAM" id="SSF46689">
    <property type="entry name" value="Homeodomain-like"/>
    <property type="match status" value="1"/>
</dbReference>
<dbReference type="SMART" id="SM00389">
    <property type="entry name" value="HOX"/>
    <property type="match status" value="1"/>
</dbReference>
<proteinExistence type="predicted"/>
<evidence type="ECO:0000256" key="2">
    <source>
        <dbReference type="ARBA" id="ARBA00023125"/>
    </source>
</evidence>
<dbReference type="EMBL" id="VSWD01000002">
    <property type="protein sequence ID" value="KAK3107060.1"/>
    <property type="molecule type" value="Genomic_DNA"/>
</dbReference>
<dbReference type="PANTHER" id="PTHR46123">
    <property type="entry name" value="MIX-TYPE HOMEOBOX GENE 1-RELATED"/>
    <property type="match status" value="1"/>
</dbReference>
<organism evidence="9 10">
    <name type="scientific">Pinctada imbricata</name>
    <name type="common">Atlantic pearl-oyster</name>
    <name type="synonym">Pinctada martensii</name>
    <dbReference type="NCBI Taxonomy" id="66713"/>
    <lineage>
        <taxon>Eukaryota</taxon>
        <taxon>Metazoa</taxon>
        <taxon>Spiralia</taxon>
        <taxon>Lophotrochozoa</taxon>
        <taxon>Mollusca</taxon>
        <taxon>Bivalvia</taxon>
        <taxon>Autobranchia</taxon>
        <taxon>Pteriomorphia</taxon>
        <taxon>Pterioida</taxon>
        <taxon>Pterioidea</taxon>
        <taxon>Pteriidae</taxon>
        <taxon>Pinctada</taxon>
    </lineage>
</organism>
<evidence type="ECO:0000256" key="6">
    <source>
        <dbReference type="RuleBase" id="RU000682"/>
    </source>
</evidence>
<dbReference type="PROSITE" id="PS50071">
    <property type="entry name" value="HOMEOBOX_2"/>
    <property type="match status" value="1"/>
</dbReference>
<evidence type="ECO:0000256" key="4">
    <source>
        <dbReference type="ARBA" id="ARBA00023242"/>
    </source>
</evidence>
<keyword evidence="3 5" id="KW-0371">Homeobox</keyword>
<dbReference type="AlphaFoldDB" id="A0AA88YJZ9"/>
<sequence length="283" mass="31034">KRPRRTRTVFSDDALDALEDAFQENCYPDVFQRYSLAQDIGEEESRIQVWFQNRRARSKHQRKVSNSQLKNFKSLSSRDLSASTTTLRRPSRACDQPSSSDGCRPIPPYYPVLPAYVIPALPYAPSWSSHPAMLQTPGGMVPPPLIHPRFEPSSPLWSPGFSPSFKKIFDFPSNPLSPLPSTPEVSRGAEDNLSTFRITHVGGFAERSGPDSVTLRVPSKSSSIYTPLHVPGIPAPPPRSHDAKNVSGLEDLSPADSAYSSASGSSSELQTTHLHSPTTPPSV</sequence>
<feature type="region of interest" description="Disordered" evidence="7">
    <location>
        <begin position="75"/>
        <end position="101"/>
    </location>
</feature>
<keyword evidence="4 5" id="KW-0539">Nucleus</keyword>
<keyword evidence="10" id="KW-1185">Reference proteome</keyword>
<dbReference type="CDD" id="cd00086">
    <property type="entry name" value="homeodomain"/>
    <property type="match status" value="1"/>
</dbReference>
<evidence type="ECO:0000313" key="10">
    <source>
        <dbReference type="Proteomes" id="UP001186944"/>
    </source>
</evidence>
<evidence type="ECO:0000256" key="7">
    <source>
        <dbReference type="SAM" id="MobiDB-lite"/>
    </source>
</evidence>
<dbReference type="InterPro" id="IPR009057">
    <property type="entry name" value="Homeodomain-like_sf"/>
</dbReference>
<dbReference type="GO" id="GO:0005634">
    <property type="term" value="C:nucleus"/>
    <property type="evidence" value="ECO:0007669"/>
    <property type="project" value="UniProtKB-SubCell"/>
</dbReference>
<evidence type="ECO:0000256" key="3">
    <source>
        <dbReference type="ARBA" id="ARBA00023155"/>
    </source>
</evidence>
<gene>
    <name evidence="9" type="ORF">FSP39_006052</name>
</gene>
<dbReference type="InterPro" id="IPR051306">
    <property type="entry name" value="Homeobox_regulator"/>
</dbReference>
<dbReference type="Proteomes" id="UP001186944">
    <property type="component" value="Unassembled WGS sequence"/>
</dbReference>
<name>A0AA88YJZ9_PINIB</name>
<comment type="subcellular location">
    <subcellularLocation>
        <location evidence="1 5 6">Nucleus</location>
    </subcellularLocation>
</comment>
<evidence type="ECO:0000313" key="9">
    <source>
        <dbReference type="EMBL" id="KAK3107060.1"/>
    </source>
</evidence>
<evidence type="ECO:0000259" key="8">
    <source>
        <dbReference type="PROSITE" id="PS50071"/>
    </source>
</evidence>
<feature type="DNA-binding region" description="Homeobox" evidence="5">
    <location>
        <begin position="3"/>
        <end position="62"/>
    </location>
</feature>
<protein>
    <recommendedName>
        <fullName evidence="8">Homeobox domain-containing protein</fullName>
    </recommendedName>
</protein>
<feature type="domain" description="Homeobox" evidence="8">
    <location>
        <begin position="1"/>
        <end position="61"/>
    </location>
</feature>
<feature type="non-terminal residue" evidence="9">
    <location>
        <position position="1"/>
    </location>
</feature>
<reference evidence="9" key="1">
    <citation type="submission" date="2019-08" db="EMBL/GenBank/DDBJ databases">
        <title>The improved chromosome-level genome for the pearl oyster Pinctada fucata martensii using PacBio sequencing and Hi-C.</title>
        <authorList>
            <person name="Zheng Z."/>
        </authorList>
    </citation>
    <scope>NUCLEOTIDE SEQUENCE</scope>
    <source>
        <strain evidence="9">ZZ-2019</strain>
        <tissue evidence="9">Adductor muscle</tissue>
    </source>
</reference>
<dbReference type="GO" id="GO:0000977">
    <property type="term" value="F:RNA polymerase II transcription regulatory region sequence-specific DNA binding"/>
    <property type="evidence" value="ECO:0007669"/>
    <property type="project" value="TreeGrafter"/>
</dbReference>
<evidence type="ECO:0000256" key="1">
    <source>
        <dbReference type="ARBA" id="ARBA00004123"/>
    </source>
</evidence>
<keyword evidence="2 5" id="KW-0238">DNA-binding</keyword>
<dbReference type="GO" id="GO:0000981">
    <property type="term" value="F:DNA-binding transcription factor activity, RNA polymerase II-specific"/>
    <property type="evidence" value="ECO:0007669"/>
    <property type="project" value="TreeGrafter"/>
</dbReference>
<dbReference type="Gene3D" id="1.10.10.60">
    <property type="entry name" value="Homeodomain-like"/>
    <property type="match status" value="1"/>
</dbReference>
<evidence type="ECO:0000256" key="5">
    <source>
        <dbReference type="PROSITE-ProRule" id="PRU00108"/>
    </source>
</evidence>
<comment type="caution">
    <text evidence="9">The sequence shown here is derived from an EMBL/GenBank/DDBJ whole genome shotgun (WGS) entry which is preliminary data.</text>
</comment>
<feature type="compositionally biased region" description="Low complexity" evidence="7">
    <location>
        <begin position="254"/>
        <end position="277"/>
    </location>
</feature>
<dbReference type="Pfam" id="PF00046">
    <property type="entry name" value="Homeodomain"/>
    <property type="match status" value="1"/>
</dbReference>
<accession>A0AA88YJZ9</accession>
<dbReference type="PANTHER" id="PTHR46123:SF4">
    <property type="entry name" value="MIX-TYPE HOMEOBOX GENE 1-RELATED"/>
    <property type="match status" value="1"/>
</dbReference>
<feature type="compositionally biased region" description="Polar residues" evidence="7">
    <location>
        <begin position="75"/>
        <end position="88"/>
    </location>
</feature>